<dbReference type="FunFam" id="2.60.40.10:FF:001138">
    <property type="entry name" value="Sallimus, isoform P"/>
    <property type="match status" value="1"/>
</dbReference>
<proteinExistence type="inferred from homology"/>
<dbReference type="PRINTS" id="PR00014">
    <property type="entry name" value="FNTYPEIII"/>
</dbReference>
<dbReference type="SUPFAM" id="SSF49265">
    <property type="entry name" value="Fibronectin type III"/>
    <property type="match status" value="3"/>
</dbReference>
<dbReference type="EC" id="2.7.11.1" evidence="6"/>
<dbReference type="Pfam" id="PF07679">
    <property type="entry name" value="I-set"/>
    <property type="match status" value="11"/>
</dbReference>
<dbReference type="SUPFAM" id="SSF48726">
    <property type="entry name" value="Immunoglobulin"/>
    <property type="match status" value="11"/>
</dbReference>
<evidence type="ECO:0000256" key="23">
    <source>
        <dbReference type="ARBA" id="ARBA00048679"/>
    </source>
</evidence>
<dbReference type="STRING" id="104452.A0A0L7LK08"/>
<evidence type="ECO:0000256" key="15">
    <source>
        <dbReference type="ARBA" id="ARBA00022837"/>
    </source>
</evidence>
<evidence type="ECO:0000256" key="19">
    <source>
        <dbReference type="ARBA" id="ARBA00023180"/>
    </source>
</evidence>
<feature type="compositionally biased region" description="Basic and acidic residues" evidence="27">
    <location>
        <begin position="201"/>
        <end position="241"/>
    </location>
</feature>
<feature type="domain" description="Ig-like" evidence="29">
    <location>
        <begin position="1619"/>
        <end position="1707"/>
    </location>
</feature>
<feature type="domain" description="Fibronectin type-III" evidence="30">
    <location>
        <begin position="2100"/>
        <end position="2194"/>
    </location>
</feature>
<keyword evidence="13" id="KW-0677">Repeat</keyword>
<evidence type="ECO:0000313" key="31">
    <source>
        <dbReference type="EMBL" id="KOB75679.1"/>
    </source>
</evidence>
<gene>
    <name evidence="31" type="ORF">OBRU01_07072</name>
</gene>
<dbReference type="PROSITE" id="PS50853">
    <property type="entry name" value="FN3"/>
    <property type="match status" value="4"/>
</dbReference>
<keyword evidence="15" id="KW-0106">Calcium</keyword>
<dbReference type="GO" id="GO:0030154">
    <property type="term" value="P:cell differentiation"/>
    <property type="evidence" value="ECO:0007669"/>
    <property type="project" value="UniProtKB-ARBA"/>
</dbReference>
<evidence type="ECO:0000256" key="10">
    <source>
        <dbReference type="ARBA" id="ARBA00022527"/>
    </source>
</evidence>
<evidence type="ECO:0000259" key="28">
    <source>
        <dbReference type="PROSITE" id="PS50002"/>
    </source>
</evidence>
<dbReference type="CDD" id="cd00063">
    <property type="entry name" value="FN3"/>
    <property type="match status" value="4"/>
</dbReference>
<keyword evidence="14" id="KW-0418">Kinase</keyword>
<evidence type="ECO:0000256" key="13">
    <source>
        <dbReference type="ARBA" id="ARBA00022737"/>
    </source>
</evidence>
<evidence type="ECO:0000259" key="29">
    <source>
        <dbReference type="PROSITE" id="PS50835"/>
    </source>
</evidence>
<evidence type="ECO:0000256" key="16">
    <source>
        <dbReference type="ARBA" id="ARBA00022842"/>
    </source>
</evidence>
<keyword evidence="21" id="KW-0393">Immunoglobulin domain</keyword>
<evidence type="ECO:0000256" key="3">
    <source>
        <dbReference type="ARBA" id="ARBA00004496"/>
    </source>
</evidence>
<keyword evidence="17" id="KW-0112">Calmodulin-binding</keyword>
<evidence type="ECO:0000256" key="12">
    <source>
        <dbReference type="ARBA" id="ARBA00022723"/>
    </source>
</evidence>
<dbReference type="GO" id="GO:0045989">
    <property type="term" value="P:positive regulation of striated muscle contraction"/>
    <property type="evidence" value="ECO:0007669"/>
    <property type="project" value="UniProtKB-ARBA"/>
</dbReference>
<dbReference type="GO" id="GO:0005634">
    <property type="term" value="C:nucleus"/>
    <property type="evidence" value="ECO:0007669"/>
    <property type="project" value="UniProtKB-SubCell"/>
</dbReference>
<accession>A0A0L7LK08</accession>
<evidence type="ECO:0000256" key="17">
    <source>
        <dbReference type="ARBA" id="ARBA00022860"/>
    </source>
</evidence>
<dbReference type="FunFam" id="2.60.40.10:FF:000003">
    <property type="entry name" value="Titin isoform E"/>
    <property type="match status" value="1"/>
</dbReference>
<keyword evidence="20" id="KW-0539">Nucleus</keyword>
<comment type="catalytic activity">
    <reaction evidence="23">
        <text>L-seryl-[protein] + ATP = O-phospho-L-seryl-[protein] + ADP + H(+)</text>
        <dbReference type="Rhea" id="RHEA:17989"/>
        <dbReference type="Rhea" id="RHEA-COMP:9863"/>
        <dbReference type="Rhea" id="RHEA-COMP:11604"/>
        <dbReference type="ChEBI" id="CHEBI:15378"/>
        <dbReference type="ChEBI" id="CHEBI:29999"/>
        <dbReference type="ChEBI" id="CHEBI:30616"/>
        <dbReference type="ChEBI" id="CHEBI:83421"/>
        <dbReference type="ChEBI" id="CHEBI:456216"/>
        <dbReference type="EC" id="2.7.11.1"/>
    </reaction>
</comment>
<evidence type="ECO:0000256" key="7">
    <source>
        <dbReference type="ARBA" id="ARBA00022443"/>
    </source>
</evidence>
<reference evidence="31 32" key="1">
    <citation type="journal article" date="2015" name="Genome Biol. Evol.">
        <title>The genome of winter moth (Operophtera brumata) provides a genomic perspective on sexual dimorphism and phenology.</title>
        <authorList>
            <person name="Derks M.F."/>
            <person name="Smit S."/>
            <person name="Salis L."/>
            <person name="Schijlen E."/>
            <person name="Bossers A."/>
            <person name="Mateman C."/>
            <person name="Pijl A.S."/>
            <person name="de Ridder D."/>
            <person name="Groenen M.A."/>
            <person name="Visser M.E."/>
            <person name="Megens H.J."/>
        </authorList>
    </citation>
    <scope>NUCLEOTIDE SEQUENCE [LARGE SCALE GENOMIC DNA]</scope>
    <source>
        <strain evidence="31">WM2013NL</strain>
        <tissue evidence="31">Head and thorax</tissue>
    </source>
</reference>
<dbReference type="InterPro" id="IPR003961">
    <property type="entry name" value="FN3_dom"/>
</dbReference>
<keyword evidence="18" id="KW-1015">Disulfide bond</keyword>
<dbReference type="GO" id="GO:0030017">
    <property type="term" value="C:sarcomere"/>
    <property type="evidence" value="ECO:0007669"/>
    <property type="project" value="UniProtKB-ARBA"/>
</dbReference>
<evidence type="ECO:0000256" key="27">
    <source>
        <dbReference type="SAM" id="MobiDB-lite"/>
    </source>
</evidence>
<dbReference type="InterPro" id="IPR007110">
    <property type="entry name" value="Ig-like_dom"/>
</dbReference>
<keyword evidence="16" id="KW-0460">Magnesium</keyword>
<keyword evidence="9" id="KW-0964">Secreted</keyword>
<evidence type="ECO:0000256" key="4">
    <source>
        <dbReference type="ARBA" id="ARBA00004613"/>
    </source>
</evidence>
<dbReference type="Gene3D" id="2.60.40.10">
    <property type="entry name" value="Immunoglobulins"/>
    <property type="match status" value="15"/>
</dbReference>
<dbReference type="PROSITE" id="PS50835">
    <property type="entry name" value="IG_LIKE"/>
    <property type="match status" value="10"/>
</dbReference>
<evidence type="ECO:0000259" key="30">
    <source>
        <dbReference type="PROSITE" id="PS50853"/>
    </source>
</evidence>
<dbReference type="GO" id="GO:0004674">
    <property type="term" value="F:protein serine/threonine kinase activity"/>
    <property type="evidence" value="ECO:0007669"/>
    <property type="project" value="UniProtKB-KW"/>
</dbReference>
<dbReference type="PANTHER" id="PTHR13817">
    <property type="entry name" value="TITIN"/>
    <property type="match status" value="1"/>
</dbReference>
<dbReference type="InterPro" id="IPR003599">
    <property type="entry name" value="Ig_sub"/>
</dbReference>
<dbReference type="InterPro" id="IPR036116">
    <property type="entry name" value="FN3_sf"/>
</dbReference>
<dbReference type="CDD" id="cd11856">
    <property type="entry name" value="SH3_p47phox_like"/>
    <property type="match status" value="1"/>
</dbReference>
<dbReference type="PROSITE" id="PS50002">
    <property type="entry name" value="SH3"/>
    <property type="match status" value="1"/>
</dbReference>
<sequence>MDSAAAMDLVYKDSAAAMDLVLNTKSMAAAVWHFTSVHSLPSEQQTEGPKELVKDKTEAIPKKKYSKEKLKLMKIEEKILDENVPQHSQESEGPQFSKIKLKKPSLKPKQETTTITLPKVQLKSRIRYINDWPPQIVKPVVNFLGSVRQNGDLSRNVKEAMKLKKKVLKIPKIPDLEIVELEKPEKFDFSSKTFEAPSEYQVEHTEDTNHEIPEVIKDDVPKENEPKTEDEPAIQEERKPDLEEETMPLVKEDISLKEEVPLEPITTNDDQPKEILPAKKQVKPKPKLTPIKIERKVLEVGKAQHAENIEGPQFTKLKLKKAAPKLKSQTQVTSIPKFQLKSRITYINNWPPEIIKPPISFLGSVRQNGILSRNVKEASKIKKKIYKQPDLPEAEKTELEKPMFGYEDIIGATKLNESKPDEVDEITQEEPEQFTIKPKLKQPSVQKTEEITEEITIKKKLKPIRKSSIILPEITEPENVTFRPKSTKTKEDVEQEFNIQLDSYAEEEISMSSKVKLKPQRQPTFSEEANETSIKFYEEEEGPDVVEIIESDFEDNEGATEVMMTLKKTVPEKEILTEEITSSITVSRPKTLEEPSELVQDISINLERKPKYTVDDQEEVSFEVKPLTEQYSTEELSLSSKIRLKPKKKVTVSEAADETSIQITQEVEDENEQEDIILSEAESEENVAMVLRRKPKKPAYEVSEIEEQSVEFKPKPVKDDAYHEEQLTISAKRKPRKPSQLQETPLDVRSGDTVFAVYSYVAETDEAINLVEGERLYILETTNQDWWFVRKHLTEEKGWVPAQYLMDEANYTLYLQKKLNEKIDKLPVFEKPSSEEQAVAPIFVEKLRPKHTPDGSTVQFECQVEGYPRPQITWFRQTAIIKPSQDFQMYYDDDNVATLIIREVFPEDAGTFTCVAKNAAGFASSTTELIVDAPLSDHGSEMTVLSRKSLSRESSLADILEGIPPTFSKRPKAQYVDEGTQIFLECRLVAIPEPDIVWFFKGEEITPSEHVSIATESDMHMYCSVLKISNVKKFQEGTYTVMAVNREGEASLPIVLKIKTGEKEKPQVIEPLKNMTIREGESIVLSTQVVGNPAPTVAWFKNNKPAKSMPTKSDGDMHTITIVKPKKGKDDGVYTLKAVNSEGSTETSAVITIEEPTEENAEPPLFIHRFQEITVKEKGTIKLTAKVTGNPVPIITWYRNNQIITPSETVIQNFDGENIELIIKEVDSEIDSGDYKCVAANSAGKSSHGAKVTIDVDKVTFVKKLSKLYETEEGQIVTLECQTSHTVSTKWYHNNKEVSGMDHREIIQEGRVHKLRIKQTKLTDVGVIKCVVKDQETSTQLIVHETIPEFIRKLQDFEVKERDVAILEVEVNSETADVFWEKDGEQIKPKKNKYEIEKRGHIRKLYIRNTSVHDEGEYTCTLRDDACTAEVTVVELPPEIISRLKNQKVNKGNKATFEIELTKGDALVQWFKDGSEIQFSNHIQLTIDGKKQKLKIYDCDGDDAGEYACEVGNDRCAAKLVVEEPSVDFTLRLPEVIVVPANTDAYLTVEIPDETLDVTWYKKKTLIEDSEKFTLISDVTKSTLIIRKCNEEDQTEYSVCLLDAKCSTKLKVEMVEFSPRIINYDSEYRIRRGNDVTITVHYEAVPRPNDEWVVNSKVIKKTKHTKSSIDSKSASLTIKKVEHVDAGSYRLKLENNCGEAVTDINVVVLDIPSPPGKPAVLETDDTSVNVCWDEPKDTGNSTIDSYILEYQEINTTEWTSIEKIVKTQCYVKNLKTKSSYRFRVFAINEVGVSESSEVSDYIKIEKITKSQPPTVEKPLRDIVGSPDEDIELSCIFGGFPQPKVVWHKDGKALKTAKATYVNRIATLVVTTTTTSEGVYKCIACNEFGEVETSCSLEIQQKPVIIVTEKEINQKCKVDDEWSVSAVIRGIPKPTVTWYRNGTKIEKSKEIVIVTEDNVSTIRIKSCKRSHSSKYTVEATNKAATKTVELSLKVYDKPSKPEGPVIMREISRESVTIEWKPPVDDGGLELTKYAIEKHEPEINQWVKVADVDKDVETYCIQRLNENCEYMFRVMAQNPIGLSEALESEPIVIKTALDVPSPPLGPLGLYGITKDAVTITWHPSEKNGGSPILDYSVEMRIEGKEWKSVATVSTTSAKIQKLTVNTTYQFRIYARNEIGTISGSVYEHCIENIKEKEELVFRISAENAIGVTVPSPPTAPLEIRTVGNNIVMTSWGIPEWDGGAPLLGYNIAIRDVTKTMWMEVGKVDAHTLKFNIRDLNENHTYMIRIYARNEIGLSEPLESDEPFKLGEMTEATEPTSFSQTTTSWMRDHNMDADIRSYARGSLLRRDEYFFRIWHYAKQLFK</sequence>
<feature type="domain" description="Ig-like" evidence="29">
    <location>
        <begin position="1348"/>
        <end position="1432"/>
    </location>
</feature>
<comment type="similarity">
    <text evidence="24">Belongs to the hemolin family.</text>
</comment>
<feature type="domain" description="Ig-like" evidence="29">
    <location>
        <begin position="1438"/>
        <end position="1528"/>
    </location>
</feature>
<dbReference type="FunFam" id="2.60.40.10:FF:000031">
    <property type="entry name" value="Myosin-binding protein C, slow type"/>
    <property type="match status" value="2"/>
</dbReference>
<evidence type="ECO:0000256" key="21">
    <source>
        <dbReference type="ARBA" id="ARBA00023319"/>
    </source>
</evidence>
<dbReference type="SMART" id="SM00326">
    <property type="entry name" value="SH3"/>
    <property type="match status" value="1"/>
</dbReference>
<dbReference type="InterPro" id="IPR036028">
    <property type="entry name" value="SH3-like_dom_sf"/>
</dbReference>
<dbReference type="GO" id="GO:0040017">
    <property type="term" value="P:positive regulation of locomotion"/>
    <property type="evidence" value="ECO:0007669"/>
    <property type="project" value="UniProtKB-ARBA"/>
</dbReference>
<dbReference type="Proteomes" id="UP000037510">
    <property type="component" value="Unassembled WGS sequence"/>
</dbReference>
<dbReference type="InterPro" id="IPR003598">
    <property type="entry name" value="Ig_sub2"/>
</dbReference>
<comment type="subcellular location">
    <subcellularLocation>
        <location evidence="3">Cytoplasm</location>
    </subcellularLocation>
    <subcellularLocation>
        <location evidence="2">Nucleus</location>
    </subcellularLocation>
    <subcellularLocation>
        <location evidence="4">Secreted</location>
    </subcellularLocation>
</comment>
<dbReference type="Pfam" id="PF00018">
    <property type="entry name" value="SH3_1"/>
    <property type="match status" value="1"/>
</dbReference>
<evidence type="ECO:0000256" key="26">
    <source>
        <dbReference type="PROSITE-ProRule" id="PRU00192"/>
    </source>
</evidence>
<feature type="domain" description="Ig-like" evidence="29">
    <location>
        <begin position="1812"/>
        <end position="1897"/>
    </location>
</feature>
<dbReference type="SMART" id="SM00060">
    <property type="entry name" value="FN3"/>
    <property type="match status" value="4"/>
</dbReference>
<keyword evidence="32" id="KW-1185">Reference proteome</keyword>
<comment type="similarity">
    <text evidence="5">Belongs to the protein kinase superfamily. CAMK Ser/Thr protein kinase family.</text>
</comment>
<dbReference type="SMART" id="SM00409">
    <property type="entry name" value="IG"/>
    <property type="match status" value="11"/>
</dbReference>
<evidence type="ECO:0000256" key="1">
    <source>
        <dbReference type="ARBA" id="ARBA00001946"/>
    </source>
</evidence>
<dbReference type="GO" id="GO:0046872">
    <property type="term" value="F:metal ion binding"/>
    <property type="evidence" value="ECO:0007669"/>
    <property type="project" value="UniProtKB-KW"/>
</dbReference>
<protein>
    <recommendedName>
        <fullName evidence="25">Hemolin</fullName>
        <ecNumber evidence="6">2.7.11.1</ecNumber>
    </recommendedName>
</protein>
<dbReference type="GO" id="GO:0009653">
    <property type="term" value="P:anatomical structure morphogenesis"/>
    <property type="evidence" value="ECO:0007669"/>
    <property type="project" value="UniProtKB-ARBA"/>
</dbReference>
<dbReference type="FunFam" id="2.60.40.10:FF:000032">
    <property type="entry name" value="palladin isoform X1"/>
    <property type="match status" value="2"/>
</dbReference>
<dbReference type="Pfam" id="PF00041">
    <property type="entry name" value="fn3"/>
    <property type="match status" value="4"/>
</dbReference>
<feature type="domain" description="Ig-like" evidence="29">
    <location>
        <begin position="965"/>
        <end position="1053"/>
    </location>
</feature>
<dbReference type="SMART" id="SM00408">
    <property type="entry name" value="IGc2"/>
    <property type="match status" value="10"/>
</dbReference>
<evidence type="ECO:0000256" key="8">
    <source>
        <dbReference type="ARBA" id="ARBA00022490"/>
    </source>
</evidence>
<keyword evidence="8" id="KW-0963">Cytoplasm</keyword>
<dbReference type="SUPFAM" id="SSF50044">
    <property type="entry name" value="SH3-domain"/>
    <property type="match status" value="1"/>
</dbReference>
<feature type="domain" description="Fibronectin type-III" evidence="30">
    <location>
        <begin position="2214"/>
        <end position="2310"/>
    </location>
</feature>
<feature type="domain" description="SH3" evidence="28">
    <location>
        <begin position="749"/>
        <end position="810"/>
    </location>
</feature>
<evidence type="ECO:0000256" key="9">
    <source>
        <dbReference type="ARBA" id="ARBA00022525"/>
    </source>
</evidence>
<evidence type="ECO:0000256" key="24">
    <source>
        <dbReference type="ARBA" id="ARBA00061228"/>
    </source>
</evidence>
<keyword evidence="12" id="KW-0479">Metal-binding</keyword>
<keyword evidence="11" id="KW-0808">Transferase</keyword>
<dbReference type="PANTHER" id="PTHR13817:SF151">
    <property type="entry name" value="TITIN"/>
    <property type="match status" value="1"/>
</dbReference>
<feature type="domain" description="Ig-like" evidence="29">
    <location>
        <begin position="1163"/>
        <end position="1253"/>
    </location>
</feature>
<comment type="cofactor">
    <cofactor evidence="1">
        <name>Mg(2+)</name>
        <dbReference type="ChEBI" id="CHEBI:18420"/>
    </cofactor>
</comment>
<comment type="caution">
    <text evidence="31">The sequence shown here is derived from an EMBL/GenBank/DDBJ whole genome shotgun (WGS) entry which is preliminary data.</text>
</comment>
<evidence type="ECO:0000256" key="2">
    <source>
        <dbReference type="ARBA" id="ARBA00004123"/>
    </source>
</evidence>
<keyword evidence="19" id="KW-0325">Glycoprotein</keyword>
<dbReference type="InterPro" id="IPR013783">
    <property type="entry name" value="Ig-like_fold"/>
</dbReference>
<evidence type="ECO:0000256" key="18">
    <source>
        <dbReference type="ARBA" id="ARBA00023157"/>
    </source>
</evidence>
<keyword evidence="10" id="KW-0723">Serine/threonine-protein kinase</keyword>
<dbReference type="GO" id="GO:0060298">
    <property type="term" value="P:positive regulation of sarcomere organization"/>
    <property type="evidence" value="ECO:0007669"/>
    <property type="project" value="UniProtKB-ARBA"/>
</dbReference>
<dbReference type="InterPro" id="IPR036179">
    <property type="entry name" value="Ig-like_dom_sf"/>
</dbReference>
<evidence type="ECO:0000256" key="5">
    <source>
        <dbReference type="ARBA" id="ARBA00006692"/>
    </source>
</evidence>
<evidence type="ECO:0000256" key="20">
    <source>
        <dbReference type="ARBA" id="ARBA00023242"/>
    </source>
</evidence>
<feature type="region of interest" description="Disordered" evidence="27">
    <location>
        <begin position="199"/>
        <end position="244"/>
    </location>
</feature>
<feature type="domain" description="Ig-like" evidence="29">
    <location>
        <begin position="1066"/>
        <end position="1152"/>
    </location>
</feature>
<evidence type="ECO:0000256" key="14">
    <source>
        <dbReference type="ARBA" id="ARBA00022777"/>
    </source>
</evidence>
<feature type="domain" description="Ig-like" evidence="29">
    <location>
        <begin position="841"/>
        <end position="930"/>
    </location>
</feature>
<dbReference type="EMBL" id="JTDY01000849">
    <property type="protein sequence ID" value="KOB75679.1"/>
    <property type="molecule type" value="Genomic_DNA"/>
</dbReference>
<dbReference type="InterPro" id="IPR050964">
    <property type="entry name" value="Striated_Muscle_Regulatory"/>
</dbReference>
<dbReference type="FunFam" id="2.60.40.10:FF:000107">
    <property type="entry name" value="Myosin, light chain kinase a"/>
    <property type="match status" value="1"/>
</dbReference>
<evidence type="ECO:0000256" key="11">
    <source>
        <dbReference type="ARBA" id="ARBA00022679"/>
    </source>
</evidence>
<dbReference type="InterPro" id="IPR013098">
    <property type="entry name" value="Ig_I-set"/>
</dbReference>
<keyword evidence="7 26" id="KW-0728">SH3 domain</keyword>
<name>A0A0L7LK08_OPEBR</name>
<dbReference type="FunFam" id="2.60.40.10:FF:000425">
    <property type="entry name" value="Myosin light chain kinase"/>
    <property type="match status" value="1"/>
</dbReference>
<feature type="domain" description="Fibronectin type-III" evidence="30">
    <location>
        <begin position="1714"/>
        <end position="1807"/>
    </location>
</feature>
<feature type="domain" description="Ig-like" evidence="29">
    <location>
        <begin position="1915"/>
        <end position="1990"/>
    </location>
</feature>
<evidence type="ECO:0000313" key="32">
    <source>
        <dbReference type="Proteomes" id="UP000037510"/>
    </source>
</evidence>
<dbReference type="GO" id="GO:0005576">
    <property type="term" value="C:extracellular region"/>
    <property type="evidence" value="ECO:0007669"/>
    <property type="project" value="UniProtKB-SubCell"/>
</dbReference>
<evidence type="ECO:0000256" key="22">
    <source>
        <dbReference type="ARBA" id="ARBA00047899"/>
    </source>
</evidence>
<dbReference type="FunFam" id="2.60.40.10:FF:000050">
    <property type="entry name" value="Titin isoform B"/>
    <property type="match status" value="2"/>
</dbReference>
<dbReference type="GO" id="GO:0005516">
    <property type="term" value="F:calmodulin binding"/>
    <property type="evidence" value="ECO:0007669"/>
    <property type="project" value="UniProtKB-KW"/>
</dbReference>
<dbReference type="InterPro" id="IPR001452">
    <property type="entry name" value="SH3_domain"/>
</dbReference>
<evidence type="ECO:0000256" key="25">
    <source>
        <dbReference type="ARBA" id="ARBA00068688"/>
    </source>
</evidence>
<dbReference type="Gene3D" id="2.30.30.40">
    <property type="entry name" value="SH3 Domains"/>
    <property type="match status" value="1"/>
</dbReference>
<feature type="domain" description="Fibronectin type-III" evidence="30">
    <location>
        <begin position="1999"/>
        <end position="2096"/>
    </location>
</feature>
<evidence type="ECO:0000256" key="6">
    <source>
        <dbReference type="ARBA" id="ARBA00012513"/>
    </source>
</evidence>
<comment type="catalytic activity">
    <reaction evidence="22">
        <text>L-threonyl-[protein] + ATP = O-phospho-L-threonyl-[protein] + ADP + H(+)</text>
        <dbReference type="Rhea" id="RHEA:46608"/>
        <dbReference type="Rhea" id="RHEA-COMP:11060"/>
        <dbReference type="Rhea" id="RHEA-COMP:11605"/>
        <dbReference type="ChEBI" id="CHEBI:15378"/>
        <dbReference type="ChEBI" id="CHEBI:30013"/>
        <dbReference type="ChEBI" id="CHEBI:30616"/>
        <dbReference type="ChEBI" id="CHEBI:61977"/>
        <dbReference type="ChEBI" id="CHEBI:456216"/>
        <dbReference type="EC" id="2.7.11.1"/>
    </reaction>
</comment>
<feature type="domain" description="Ig-like" evidence="29">
    <location>
        <begin position="1257"/>
        <end position="1342"/>
    </location>
</feature>
<organism evidence="31 32">
    <name type="scientific">Operophtera brumata</name>
    <name type="common">Winter moth</name>
    <name type="synonym">Phalaena brumata</name>
    <dbReference type="NCBI Taxonomy" id="104452"/>
    <lineage>
        <taxon>Eukaryota</taxon>
        <taxon>Metazoa</taxon>
        <taxon>Ecdysozoa</taxon>
        <taxon>Arthropoda</taxon>
        <taxon>Hexapoda</taxon>
        <taxon>Insecta</taxon>
        <taxon>Pterygota</taxon>
        <taxon>Neoptera</taxon>
        <taxon>Endopterygota</taxon>
        <taxon>Lepidoptera</taxon>
        <taxon>Glossata</taxon>
        <taxon>Ditrysia</taxon>
        <taxon>Geometroidea</taxon>
        <taxon>Geometridae</taxon>
        <taxon>Larentiinae</taxon>
        <taxon>Operophtera</taxon>
    </lineage>
</organism>